<dbReference type="SUPFAM" id="SSF55486">
    <property type="entry name" value="Metalloproteases ('zincins'), catalytic domain"/>
    <property type="match status" value="1"/>
</dbReference>
<dbReference type="NCBIfam" id="TIGR03624">
    <property type="entry name" value="putative hydrolase"/>
    <property type="match status" value="1"/>
</dbReference>
<dbReference type="InterPro" id="IPR042271">
    <property type="entry name" value="Zinicin_2_N"/>
</dbReference>
<name>A0A7H2BKE7_9MICC</name>
<gene>
    <name evidence="2" type="ORF">IDM48_01440</name>
</gene>
<keyword evidence="2" id="KW-0482">Metalloprotease</keyword>
<dbReference type="EMBL" id="CP061538">
    <property type="protein sequence ID" value="QNV40143.1"/>
    <property type="molecule type" value="Genomic_DNA"/>
</dbReference>
<keyword evidence="2" id="KW-0378">Hydrolase</keyword>
<dbReference type="PANTHER" id="PTHR39420:SF1">
    <property type="entry name" value="HYDROLASE"/>
    <property type="match status" value="1"/>
</dbReference>
<dbReference type="InterPro" id="IPR022454">
    <property type="entry name" value="CHP03883_F420-assoc"/>
</dbReference>
<keyword evidence="2" id="KW-0645">Protease</keyword>
<dbReference type="InterPro" id="IPR018766">
    <property type="entry name" value="Zinicin_2"/>
</dbReference>
<accession>A0A7H2BKE7</accession>
<dbReference type="RefSeq" id="WP_190617743.1">
    <property type="nucleotide sequence ID" value="NZ_CP061538.1"/>
</dbReference>
<sequence>MTSVNITPQSQGTSSIIRWETAAKVAKNLAPAGPKVKPADMRAAVESMRYATVASVDYVYEITGLEAAHNLRDSEVLIVDRATWAKANTQSFAVMLDPVGDSLMGQKFAEMTDSQKNLASVAGSTELGGVLAYLSTRVLGQYDPYAALAGHGAEGGRLMIVAPNLIQLEQELNVDPEDFRLWVCLHEQTHRVQFAAAPWMREHILHLMQAMTEELGATSENLMERALSAASSLKNSKESDSSQKTSGVETVMSAEARELLSQITAVMSLLEGHANVVMDAVDSSIVPTVRTIRRRFNRRSETQKILTKFMSKLLGMDRKLRQYKDGQKFVQFIVDARGMQQFNRIWDGAQNLPTETEIHNPQAWIDRVLGAEIESARGGQK</sequence>
<feature type="region of interest" description="Disordered" evidence="1">
    <location>
        <begin position="229"/>
        <end position="248"/>
    </location>
</feature>
<dbReference type="GO" id="GO:0008237">
    <property type="term" value="F:metallopeptidase activity"/>
    <property type="evidence" value="ECO:0007669"/>
    <property type="project" value="UniProtKB-KW"/>
</dbReference>
<dbReference type="NCBIfam" id="TIGR03883">
    <property type="entry name" value="DUF2342_F420"/>
    <property type="match status" value="1"/>
</dbReference>
<dbReference type="Proteomes" id="UP000516421">
    <property type="component" value="Chromosome"/>
</dbReference>
<dbReference type="PANTHER" id="PTHR39420">
    <property type="match status" value="1"/>
</dbReference>
<dbReference type="Gene3D" id="1.20.150.30">
    <property type="entry name" value="Zincin-like metallopeptidase, N-terminal domain"/>
    <property type="match status" value="1"/>
</dbReference>
<evidence type="ECO:0000256" key="1">
    <source>
        <dbReference type="SAM" id="MobiDB-lite"/>
    </source>
</evidence>
<protein>
    <submittedName>
        <fullName evidence="2">Zinc-dependent metalloprotease</fullName>
    </submittedName>
</protein>
<dbReference type="GO" id="GO:0006508">
    <property type="term" value="P:proteolysis"/>
    <property type="evidence" value="ECO:0007669"/>
    <property type="project" value="UniProtKB-KW"/>
</dbReference>
<dbReference type="AlphaFoldDB" id="A0A7H2BKE7"/>
<evidence type="ECO:0000313" key="3">
    <source>
        <dbReference type="Proteomes" id="UP000516421"/>
    </source>
</evidence>
<dbReference type="KEGG" id="rama:IDM48_01440"/>
<organism evidence="2 3">
    <name type="scientific">Rothia amarae</name>
    <dbReference type="NCBI Taxonomy" id="169480"/>
    <lineage>
        <taxon>Bacteria</taxon>
        <taxon>Bacillati</taxon>
        <taxon>Actinomycetota</taxon>
        <taxon>Actinomycetes</taxon>
        <taxon>Micrococcales</taxon>
        <taxon>Micrococcaceae</taxon>
        <taxon>Rothia</taxon>
    </lineage>
</organism>
<keyword evidence="3" id="KW-1185">Reference proteome</keyword>
<proteinExistence type="predicted"/>
<reference evidence="2 3" key="1">
    <citation type="submission" date="2020-09" db="EMBL/GenBank/DDBJ databases">
        <title>Investigation of environmental microbe.</title>
        <authorList>
            <person name="Ou Y."/>
            <person name="Kang Q."/>
        </authorList>
    </citation>
    <scope>NUCLEOTIDE SEQUENCE [LARGE SCALE GENOMIC DNA]</scope>
    <source>
        <strain evidence="2 3">KJZ-9</strain>
    </source>
</reference>
<evidence type="ECO:0000313" key="2">
    <source>
        <dbReference type="EMBL" id="QNV40143.1"/>
    </source>
</evidence>
<dbReference type="Pfam" id="PF10103">
    <property type="entry name" value="Zincin_2"/>
    <property type="match status" value="1"/>
</dbReference>